<gene>
    <name evidence="1" type="ORF">Metal_2063</name>
</gene>
<protein>
    <recommendedName>
        <fullName evidence="3">DNA replication terminus site binding protein</fullName>
    </recommendedName>
</protein>
<accession>H8GQJ4</accession>
<dbReference type="EMBL" id="CM001475">
    <property type="protein sequence ID" value="EIC29821.1"/>
    <property type="molecule type" value="Genomic_DNA"/>
</dbReference>
<proteinExistence type="predicted"/>
<evidence type="ECO:0000313" key="2">
    <source>
        <dbReference type="Proteomes" id="UP000005090"/>
    </source>
</evidence>
<dbReference type="eggNOG" id="ENOG50302IP">
    <property type="taxonomic scope" value="Bacteria"/>
</dbReference>
<dbReference type="Proteomes" id="UP000005090">
    <property type="component" value="Chromosome"/>
</dbReference>
<reference evidence="1 2" key="1">
    <citation type="journal article" date="2013" name="Genome Announc.">
        <title>Genome Sequence of the Obligate Gammaproteobacterial Methanotroph Methylomicrobium album Strain BG8.</title>
        <authorList>
            <person name="Kits K.D."/>
            <person name="Kalyuzhnaya M.G."/>
            <person name="Klotz M.G."/>
            <person name="Jetten M.S."/>
            <person name="Op den Camp H.J."/>
            <person name="Vuilleumier S."/>
            <person name="Bringel F."/>
            <person name="Dispirito A.A."/>
            <person name="Murrell J.C."/>
            <person name="Bruce D."/>
            <person name="Cheng J.F."/>
            <person name="Copeland A."/>
            <person name="Goodwin L."/>
            <person name="Hauser L."/>
            <person name="Lajus A."/>
            <person name="Land M.L."/>
            <person name="Lapidus A."/>
            <person name="Lucas S."/>
            <person name="Medigue C."/>
            <person name="Pitluck S."/>
            <person name="Woyke T."/>
            <person name="Zeytun A."/>
            <person name="Stein L.Y."/>
        </authorList>
    </citation>
    <scope>NUCLEOTIDE SEQUENCE [LARGE SCALE GENOMIC DNA]</scope>
    <source>
        <strain evidence="1 2">BG8</strain>
    </source>
</reference>
<dbReference type="AlphaFoldDB" id="H8GQJ4"/>
<dbReference type="RefSeq" id="WP_005372008.1">
    <property type="nucleotide sequence ID" value="NZ_CM001475.1"/>
</dbReference>
<evidence type="ECO:0008006" key="3">
    <source>
        <dbReference type="Google" id="ProtNLM"/>
    </source>
</evidence>
<dbReference type="HOGENOM" id="CLU_930027_0_0_6"/>
<keyword evidence="2" id="KW-1185">Reference proteome</keyword>
<evidence type="ECO:0000313" key="1">
    <source>
        <dbReference type="EMBL" id="EIC29821.1"/>
    </source>
</evidence>
<organism evidence="1 2">
    <name type="scientific">Methylomicrobium album BG8</name>
    <dbReference type="NCBI Taxonomy" id="686340"/>
    <lineage>
        <taxon>Bacteria</taxon>
        <taxon>Pseudomonadati</taxon>
        <taxon>Pseudomonadota</taxon>
        <taxon>Gammaproteobacteria</taxon>
        <taxon>Methylococcales</taxon>
        <taxon>Methylococcaceae</taxon>
        <taxon>Methylomicrobium</taxon>
    </lineage>
</organism>
<sequence length="299" mass="34969">MSSKESELKAELLAVFTAFRESHNELIACLNDDAAYSAWIQQIDGDHAATRNMLKSIVLSWSYTDDGQEPGTTLQYNGLAPCSMSTYLTLNKVNECRDLLHKQLMKMDLLEGELEISDLEDEDDNRDRLSKRAMTRLGYPRFNRRQACRKFIALPYPVLSAGFFWNRYRKTIKLDRAEVQARLDKLLQRSWAEHDAIYYELERFYAIDDEYLVQVFPESIHRRVNLYVNQDGVEKRIQRYAHTPTFYVCTPNVPLPPKTLLPDQPAAKECRLAKRNITIECEPYLPLLNLYRLLPKHRK</sequence>
<name>H8GQJ4_METAL</name>